<dbReference type="Proteomes" id="UP000663828">
    <property type="component" value="Unassembled WGS sequence"/>
</dbReference>
<dbReference type="SUPFAM" id="SSF50156">
    <property type="entry name" value="PDZ domain-like"/>
    <property type="match status" value="1"/>
</dbReference>
<protein>
    <recommendedName>
        <fullName evidence="1">PDZ domain-containing protein</fullName>
    </recommendedName>
</protein>
<comment type="caution">
    <text evidence="2">The sequence shown here is derived from an EMBL/GenBank/DDBJ whole genome shotgun (WGS) entry which is preliminary data.</text>
</comment>
<evidence type="ECO:0000259" key="1">
    <source>
        <dbReference type="PROSITE" id="PS50106"/>
    </source>
</evidence>
<reference evidence="2" key="1">
    <citation type="submission" date="2021-02" db="EMBL/GenBank/DDBJ databases">
        <authorList>
            <person name="Nowell W R."/>
        </authorList>
    </citation>
    <scope>NUCLEOTIDE SEQUENCE</scope>
</reference>
<evidence type="ECO:0000313" key="3">
    <source>
        <dbReference type="Proteomes" id="UP000663828"/>
    </source>
</evidence>
<dbReference type="EMBL" id="CAJNOR010001946">
    <property type="protein sequence ID" value="CAF1224160.1"/>
    <property type="molecule type" value="Genomic_DNA"/>
</dbReference>
<proteinExistence type="predicted"/>
<sequence>MQESLSASKFFLSLFVTEPDIRLCITILRADATDPTGFELVYDNKKHYHSINTTSDRNDGPFNTKSAGIKSGDRLIEMNGQSIEHLVPKVLRKHIHNIRYPDPLQMLVIDTSTYDDCQTRNERIHQNLPNVQIMPSNQRTYQLSLQKVKIGHGHVKQSKPHQSNQLQKNRRLYHLKRNSNFKDYGIHMQSKQESDEPVYQIISTEEHSPADQAGATERKLYHSCDLSKSDLTVDQILTLEVIDEDAYRAMHKSPLKSSSAAAQSDSPAAHTHIYDDGFIIQINHFNLEKTNLKSMQQKAVLKDRDQLVPYFSYLKLMLTALWKLKPTKKAVWRGVKGNMSVHYPVGENVIWWGFSSCTELIDVLENEKFLGKTDVRTLFTIPATQFRVTGRINPANALNIIRLVEIDPTYPLLQSPFS</sequence>
<dbReference type="InterPro" id="IPR036034">
    <property type="entry name" value="PDZ_sf"/>
</dbReference>
<dbReference type="InterPro" id="IPR001478">
    <property type="entry name" value="PDZ"/>
</dbReference>
<name>A0A814Y3G4_ADIRI</name>
<gene>
    <name evidence="2" type="ORF">XAT740_LOCUS24872</name>
</gene>
<keyword evidence="3" id="KW-1185">Reference proteome</keyword>
<organism evidence="2 3">
    <name type="scientific">Adineta ricciae</name>
    <name type="common">Rotifer</name>
    <dbReference type="NCBI Taxonomy" id="249248"/>
    <lineage>
        <taxon>Eukaryota</taxon>
        <taxon>Metazoa</taxon>
        <taxon>Spiralia</taxon>
        <taxon>Gnathifera</taxon>
        <taxon>Rotifera</taxon>
        <taxon>Eurotatoria</taxon>
        <taxon>Bdelloidea</taxon>
        <taxon>Adinetida</taxon>
        <taxon>Adinetidae</taxon>
        <taxon>Adineta</taxon>
    </lineage>
</organism>
<dbReference type="PROSITE" id="PS50106">
    <property type="entry name" value="PDZ"/>
    <property type="match status" value="1"/>
</dbReference>
<dbReference type="Gene3D" id="3.90.176.10">
    <property type="entry name" value="Toxin ADP-ribosyltransferase, Chain A, domain 1"/>
    <property type="match status" value="1"/>
</dbReference>
<evidence type="ECO:0000313" key="2">
    <source>
        <dbReference type="EMBL" id="CAF1224160.1"/>
    </source>
</evidence>
<dbReference type="AlphaFoldDB" id="A0A814Y3G4"/>
<feature type="domain" description="PDZ" evidence="1">
    <location>
        <begin position="24"/>
        <end position="86"/>
    </location>
</feature>
<accession>A0A814Y3G4</accession>